<protein>
    <recommendedName>
        <fullName evidence="4">Secreted protein</fullName>
    </recommendedName>
</protein>
<dbReference type="EMBL" id="MU155140">
    <property type="protein sequence ID" value="KAF9484768.1"/>
    <property type="molecule type" value="Genomic_DNA"/>
</dbReference>
<organism evidence="2 3">
    <name type="scientific">Pholiota conissans</name>
    <dbReference type="NCBI Taxonomy" id="109636"/>
    <lineage>
        <taxon>Eukaryota</taxon>
        <taxon>Fungi</taxon>
        <taxon>Dikarya</taxon>
        <taxon>Basidiomycota</taxon>
        <taxon>Agaricomycotina</taxon>
        <taxon>Agaricomycetes</taxon>
        <taxon>Agaricomycetidae</taxon>
        <taxon>Agaricales</taxon>
        <taxon>Agaricineae</taxon>
        <taxon>Strophariaceae</taxon>
        <taxon>Pholiota</taxon>
    </lineage>
</organism>
<name>A0A9P5ZCS7_9AGAR</name>
<accession>A0A9P5ZCS7</accession>
<proteinExistence type="predicted"/>
<reference evidence="2" key="1">
    <citation type="submission" date="2020-11" db="EMBL/GenBank/DDBJ databases">
        <authorList>
            <consortium name="DOE Joint Genome Institute"/>
            <person name="Ahrendt S."/>
            <person name="Riley R."/>
            <person name="Andreopoulos W."/>
            <person name="Labutti K."/>
            <person name="Pangilinan J."/>
            <person name="Ruiz-Duenas F.J."/>
            <person name="Barrasa J.M."/>
            <person name="Sanchez-Garcia M."/>
            <person name="Camarero S."/>
            <person name="Miyauchi S."/>
            <person name="Serrano A."/>
            <person name="Linde D."/>
            <person name="Babiker R."/>
            <person name="Drula E."/>
            <person name="Ayuso-Fernandez I."/>
            <person name="Pacheco R."/>
            <person name="Padilla G."/>
            <person name="Ferreira P."/>
            <person name="Barriuso J."/>
            <person name="Kellner H."/>
            <person name="Castanera R."/>
            <person name="Alfaro M."/>
            <person name="Ramirez L."/>
            <person name="Pisabarro A.G."/>
            <person name="Kuo A."/>
            <person name="Tritt A."/>
            <person name="Lipzen A."/>
            <person name="He G."/>
            <person name="Yan M."/>
            <person name="Ng V."/>
            <person name="Cullen D."/>
            <person name="Martin F."/>
            <person name="Rosso M.-N."/>
            <person name="Henrissat B."/>
            <person name="Hibbett D."/>
            <person name="Martinez A.T."/>
            <person name="Grigoriev I.V."/>
        </authorList>
    </citation>
    <scope>NUCLEOTIDE SEQUENCE</scope>
    <source>
        <strain evidence="2">CIRM-BRFM 674</strain>
    </source>
</reference>
<evidence type="ECO:0000313" key="3">
    <source>
        <dbReference type="Proteomes" id="UP000807469"/>
    </source>
</evidence>
<keyword evidence="3" id="KW-1185">Reference proteome</keyword>
<dbReference type="AlphaFoldDB" id="A0A9P5ZCS7"/>
<dbReference type="Proteomes" id="UP000807469">
    <property type="component" value="Unassembled WGS sequence"/>
</dbReference>
<feature type="chain" id="PRO_5040307458" description="Secreted protein" evidence="1">
    <location>
        <begin position="19"/>
        <end position="74"/>
    </location>
</feature>
<evidence type="ECO:0000256" key="1">
    <source>
        <dbReference type="SAM" id="SignalP"/>
    </source>
</evidence>
<sequence>MCLFAWSLKCLAASQIRGCLVVARNLPSVEELKTIFTIIRPGKSDPPRNSSEFNLESSVFWTCDAGDIVEGSRR</sequence>
<evidence type="ECO:0008006" key="4">
    <source>
        <dbReference type="Google" id="ProtNLM"/>
    </source>
</evidence>
<feature type="signal peptide" evidence="1">
    <location>
        <begin position="1"/>
        <end position="18"/>
    </location>
</feature>
<keyword evidence="1" id="KW-0732">Signal</keyword>
<gene>
    <name evidence="2" type="ORF">BDN70DRAFT_55057</name>
</gene>
<evidence type="ECO:0000313" key="2">
    <source>
        <dbReference type="EMBL" id="KAF9484768.1"/>
    </source>
</evidence>
<comment type="caution">
    <text evidence="2">The sequence shown here is derived from an EMBL/GenBank/DDBJ whole genome shotgun (WGS) entry which is preliminary data.</text>
</comment>